<reference evidence="1" key="1">
    <citation type="submission" date="2020-05" db="EMBL/GenBank/DDBJ databases">
        <title>Mycena genomes resolve the evolution of fungal bioluminescence.</title>
        <authorList>
            <person name="Tsai I.J."/>
        </authorList>
    </citation>
    <scope>NUCLEOTIDE SEQUENCE</scope>
    <source>
        <strain evidence="1">110903Hualien_Pintung</strain>
    </source>
</reference>
<dbReference type="InterPro" id="IPR036412">
    <property type="entry name" value="HAD-like_sf"/>
</dbReference>
<dbReference type="EMBL" id="JACAZE010000022">
    <property type="protein sequence ID" value="KAF7292407.1"/>
    <property type="molecule type" value="Genomic_DNA"/>
</dbReference>
<evidence type="ECO:0000313" key="1">
    <source>
        <dbReference type="EMBL" id="KAF7292407.1"/>
    </source>
</evidence>
<organism evidence="1 2">
    <name type="scientific">Mycena chlorophos</name>
    <name type="common">Agaric fungus</name>
    <name type="synonym">Agaricus chlorophos</name>
    <dbReference type="NCBI Taxonomy" id="658473"/>
    <lineage>
        <taxon>Eukaryota</taxon>
        <taxon>Fungi</taxon>
        <taxon>Dikarya</taxon>
        <taxon>Basidiomycota</taxon>
        <taxon>Agaricomycotina</taxon>
        <taxon>Agaricomycetes</taxon>
        <taxon>Agaricomycetidae</taxon>
        <taxon>Agaricales</taxon>
        <taxon>Marasmiineae</taxon>
        <taxon>Mycenaceae</taxon>
        <taxon>Mycena</taxon>
    </lineage>
</organism>
<dbReference type="GO" id="GO:0009166">
    <property type="term" value="P:nucleotide catabolic process"/>
    <property type="evidence" value="ECO:0007669"/>
    <property type="project" value="TreeGrafter"/>
</dbReference>
<dbReference type="Gene3D" id="3.40.50.1000">
    <property type="entry name" value="HAD superfamily/HAD-like"/>
    <property type="match status" value="1"/>
</dbReference>
<gene>
    <name evidence="1" type="ORF">HMN09_01224800</name>
</gene>
<dbReference type="InterPro" id="IPR023214">
    <property type="entry name" value="HAD_sf"/>
</dbReference>
<protein>
    <submittedName>
        <fullName evidence="1">Pyrimidine 5-nucleotidase</fullName>
    </submittedName>
</protein>
<dbReference type="AlphaFoldDB" id="A0A8H6S5X1"/>
<dbReference type="OrthoDB" id="1065058at2759"/>
<proteinExistence type="predicted"/>
<dbReference type="Pfam" id="PF00702">
    <property type="entry name" value="Hydrolase"/>
    <property type="match status" value="1"/>
</dbReference>
<dbReference type="SUPFAM" id="SSF56784">
    <property type="entry name" value="HAD-like"/>
    <property type="match status" value="1"/>
</dbReference>
<dbReference type="Gene3D" id="1.10.150.450">
    <property type="match status" value="1"/>
</dbReference>
<dbReference type="PANTHER" id="PTHR47438">
    <property type="entry name" value="PHOSPHATE METABOLISM PROTEIN 8-RELATED"/>
    <property type="match status" value="1"/>
</dbReference>
<dbReference type="GO" id="GO:0006206">
    <property type="term" value="P:pyrimidine nucleobase metabolic process"/>
    <property type="evidence" value="ECO:0007669"/>
    <property type="project" value="TreeGrafter"/>
</dbReference>
<dbReference type="InterPro" id="IPR006439">
    <property type="entry name" value="HAD-SF_hydro_IA"/>
</dbReference>
<dbReference type="NCBIfam" id="TIGR01509">
    <property type="entry name" value="HAD-SF-IA-v3"/>
    <property type="match status" value="1"/>
</dbReference>
<comment type="caution">
    <text evidence="1">The sequence shown here is derived from an EMBL/GenBank/DDBJ whole genome shotgun (WGS) entry which is preliminary data.</text>
</comment>
<sequence>MAPNSNAVVFFDIDNCLYSAACGVSAAMGTKIHDYFVNKLSLGHDEAAELHEKYYKSYGLALRGLMRHHDVDPLDFDSQCDQALPLEDLIKPNPRLRQLILDIDRDKVQLWALTNAYRHVSGTDSRPVDSSVDTTLEHAARVLRIVNVHDLFGENVIYCDYEQPNFSCKPDAEYYHQALLKTGISDPANVYFVDDSRLNVKAAKSAAVGWGHVAHFCERGLVHVEGGKAKEISHVEPIAGVDVIEDLEELRTIWPEVFSTSTN</sequence>
<dbReference type="PANTHER" id="PTHR47438:SF1">
    <property type="entry name" value="PHOSPHATE METABOLISM PROTEIN 8-RELATED"/>
    <property type="match status" value="1"/>
</dbReference>
<keyword evidence="2" id="KW-1185">Reference proteome</keyword>
<name>A0A8H6S5X1_MYCCL</name>
<dbReference type="InterPro" id="IPR052791">
    <property type="entry name" value="SSM1_domain"/>
</dbReference>
<accession>A0A8H6S5X1</accession>
<evidence type="ECO:0000313" key="2">
    <source>
        <dbReference type="Proteomes" id="UP000613580"/>
    </source>
</evidence>
<dbReference type="Proteomes" id="UP000613580">
    <property type="component" value="Unassembled WGS sequence"/>
</dbReference>
<dbReference type="GO" id="GO:0008252">
    <property type="term" value="F:nucleotidase activity"/>
    <property type="evidence" value="ECO:0007669"/>
    <property type="project" value="TreeGrafter"/>
</dbReference>